<dbReference type="InterPro" id="IPR037050">
    <property type="entry name" value="DUF1254_sf"/>
</dbReference>
<evidence type="ECO:0000259" key="2">
    <source>
        <dbReference type="Pfam" id="PF06863"/>
    </source>
</evidence>
<proteinExistence type="predicted"/>
<name>A0A072PJ21_9EURO</name>
<dbReference type="PANTHER" id="PTHR36509:SF2">
    <property type="entry name" value="BLL3101 PROTEIN"/>
    <property type="match status" value="1"/>
</dbReference>
<dbReference type="GeneID" id="25279648"/>
<sequence>MAEDALSFAFQYGLPLYYYGRVITGFPDAKPNATYHKRKLLGPEFKEVPRPNQDTLYTYIFFDLSSTDLAVTLPDMGTRFWNFPFHDMYGNNFANIGSLTPEYPPGKYLLRCTDENHGVQTEGAKEGYAGYVNCSTPYGFLPTRLLLRNTTTDVKTVHSWQDAIIPEPVERSGPPIAPPLNLQMWAEPKYSVSSTNSLVKATLELTATLAPYNLPAVADRKWVTEKLAEAGIKDGKFVQPSGTDLDNVAKIADEEAQAWAKSSNVNEDMGNDWSMTAPWITGNYGSHYTGRYFLTKFIYLQQTPDIGILPFYAPGGNNYGVYRLEADEAYLFSFHSKPAVRSSGYWSLSIYDEDQWFIPNERNQYARGDRSPLRYPDGTLLSEREDGPFQILMQPANITPPDKWLDNWLPGPIGGANWTMSCKYPVNDSHSNKTDLASIVRMFGPKPEVFEHKWKFPKIERIPALRK</sequence>
<dbReference type="InterPro" id="IPR010679">
    <property type="entry name" value="DUF1254"/>
</dbReference>
<feature type="domain" description="DUF1254" evidence="2">
    <location>
        <begin position="32"/>
        <end position="165"/>
    </location>
</feature>
<dbReference type="OrthoDB" id="2018906at2759"/>
<protein>
    <recommendedName>
        <fullName evidence="5">DUF1254 domain-containing protein</fullName>
    </recommendedName>
</protein>
<dbReference type="VEuPathDB" id="FungiDB:A1O9_04719"/>
<organism evidence="3 4">
    <name type="scientific">Exophiala aquamarina CBS 119918</name>
    <dbReference type="NCBI Taxonomy" id="1182545"/>
    <lineage>
        <taxon>Eukaryota</taxon>
        <taxon>Fungi</taxon>
        <taxon>Dikarya</taxon>
        <taxon>Ascomycota</taxon>
        <taxon>Pezizomycotina</taxon>
        <taxon>Eurotiomycetes</taxon>
        <taxon>Chaetothyriomycetidae</taxon>
        <taxon>Chaetothyriales</taxon>
        <taxon>Herpotrichiellaceae</taxon>
        <taxon>Exophiala</taxon>
    </lineage>
</organism>
<dbReference type="Gene3D" id="2.60.40.1610">
    <property type="entry name" value="Domain of unknown function DUF1254"/>
    <property type="match status" value="1"/>
</dbReference>
<dbReference type="Pfam" id="PF06742">
    <property type="entry name" value="DUF1214"/>
    <property type="match status" value="1"/>
</dbReference>
<evidence type="ECO:0008006" key="5">
    <source>
        <dbReference type="Google" id="ProtNLM"/>
    </source>
</evidence>
<dbReference type="EMBL" id="AMGV01000003">
    <property type="protein sequence ID" value="KEF59871.1"/>
    <property type="molecule type" value="Genomic_DNA"/>
</dbReference>
<evidence type="ECO:0000313" key="4">
    <source>
        <dbReference type="Proteomes" id="UP000027920"/>
    </source>
</evidence>
<dbReference type="PANTHER" id="PTHR36509">
    <property type="entry name" value="BLL3101 PROTEIN"/>
    <property type="match status" value="1"/>
</dbReference>
<dbReference type="Pfam" id="PF06863">
    <property type="entry name" value="DUF1254"/>
    <property type="match status" value="1"/>
</dbReference>
<comment type="caution">
    <text evidence="3">The sequence shown here is derived from an EMBL/GenBank/DDBJ whole genome shotgun (WGS) entry which is preliminary data.</text>
</comment>
<dbReference type="Gene3D" id="2.60.120.600">
    <property type="entry name" value="Domain of unknown function DUF1214, C-terminal domain"/>
    <property type="match status" value="1"/>
</dbReference>
<dbReference type="Proteomes" id="UP000027920">
    <property type="component" value="Unassembled WGS sequence"/>
</dbReference>
<dbReference type="InterPro" id="IPR037049">
    <property type="entry name" value="DUF1214_C_sf"/>
</dbReference>
<reference evidence="3 4" key="1">
    <citation type="submission" date="2013-03" db="EMBL/GenBank/DDBJ databases">
        <title>The Genome Sequence of Exophiala aquamarina CBS 119918.</title>
        <authorList>
            <consortium name="The Broad Institute Genomics Platform"/>
            <person name="Cuomo C."/>
            <person name="de Hoog S."/>
            <person name="Gorbushina A."/>
            <person name="Walker B."/>
            <person name="Young S.K."/>
            <person name="Zeng Q."/>
            <person name="Gargeya S."/>
            <person name="Fitzgerald M."/>
            <person name="Haas B."/>
            <person name="Abouelleil A."/>
            <person name="Allen A.W."/>
            <person name="Alvarado L."/>
            <person name="Arachchi H.M."/>
            <person name="Berlin A.M."/>
            <person name="Chapman S.B."/>
            <person name="Gainer-Dewar J."/>
            <person name="Goldberg J."/>
            <person name="Griggs A."/>
            <person name="Gujja S."/>
            <person name="Hansen M."/>
            <person name="Howarth C."/>
            <person name="Imamovic A."/>
            <person name="Ireland A."/>
            <person name="Larimer J."/>
            <person name="McCowan C."/>
            <person name="Murphy C."/>
            <person name="Pearson M."/>
            <person name="Poon T.W."/>
            <person name="Priest M."/>
            <person name="Roberts A."/>
            <person name="Saif S."/>
            <person name="Shea T."/>
            <person name="Sisk P."/>
            <person name="Sykes S."/>
            <person name="Wortman J."/>
            <person name="Nusbaum C."/>
            <person name="Birren B."/>
        </authorList>
    </citation>
    <scope>NUCLEOTIDE SEQUENCE [LARGE SCALE GENOMIC DNA]</scope>
    <source>
        <strain evidence="3 4">CBS 119918</strain>
    </source>
</reference>
<accession>A0A072PJ21</accession>
<dbReference type="SUPFAM" id="SSF160935">
    <property type="entry name" value="VPA0735-like"/>
    <property type="match status" value="1"/>
</dbReference>
<dbReference type="AlphaFoldDB" id="A0A072PJ21"/>
<evidence type="ECO:0000313" key="3">
    <source>
        <dbReference type="EMBL" id="KEF59871.1"/>
    </source>
</evidence>
<dbReference type="RefSeq" id="XP_013262461.1">
    <property type="nucleotide sequence ID" value="XM_013407007.1"/>
</dbReference>
<feature type="domain" description="DUF1214" evidence="1">
    <location>
        <begin position="323"/>
        <end position="415"/>
    </location>
</feature>
<gene>
    <name evidence="3" type="ORF">A1O9_04719</name>
</gene>
<keyword evidence="4" id="KW-1185">Reference proteome</keyword>
<dbReference type="HOGENOM" id="CLU_027269_0_0_1"/>
<dbReference type="InterPro" id="IPR010621">
    <property type="entry name" value="DUF1214"/>
</dbReference>
<evidence type="ECO:0000259" key="1">
    <source>
        <dbReference type="Pfam" id="PF06742"/>
    </source>
</evidence>